<dbReference type="InterPro" id="IPR020562">
    <property type="entry name" value="PRibGlycinamide_synth_N"/>
</dbReference>
<dbReference type="Gene3D" id="3.30.1490.20">
    <property type="entry name" value="ATP-grasp fold, A domain"/>
    <property type="match status" value="1"/>
</dbReference>
<dbReference type="Gene3D" id="3.30.470.20">
    <property type="entry name" value="ATP-grasp fold, B domain"/>
    <property type="match status" value="1"/>
</dbReference>
<proteinExistence type="inferred from homology"/>
<comment type="cofactor">
    <cofactor evidence="1">
        <name>Mn(2+)</name>
        <dbReference type="ChEBI" id="CHEBI:29035"/>
    </cofactor>
</comment>
<dbReference type="NCBIfam" id="TIGR00877">
    <property type="entry name" value="purD"/>
    <property type="match status" value="1"/>
</dbReference>
<dbReference type="Gene3D" id="3.40.50.20">
    <property type="match status" value="1"/>
</dbReference>
<organism evidence="15 16">
    <name type="scientific">Candidatus Tidjanibacter faecipullorum</name>
    <dbReference type="NCBI Taxonomy" id="2838766"/>
    <lineage>
        <taxon>Bacteria</taxon>
        <taxon>Pseudomonadati</taxon>
        <taxon>Bacteroidota</taxon>
        <taxon>Bacteroidia</taxon>
        <taxon>Bacteroidales</taxon>
        <taxon>Rikenellaceae</taxon>
        <taxon>Tidjanibacter</taxon>
    </lineage>
</organism>
<evidence type="ECO:0000256" key="2">
    <source>
        <dbReference type="ARBA" id="ARBA00001946"/>
    </source>
</evidence>
<dbReference type="EC" id="6.3.4.13" evidence="4 12"/>
<reference evidence="15" key="2">
    <citation type="submission" date="2021-04" db="EMBL/GenBank/DDBJ databases">
        <authorList>
            <person name="Gilroy R."/>
        </authorList>
    </citation>
    <scope>NUCLEOTIDE SEQUENCE</scope>
    <source>
        <strain evidence="15">ChiHjej11B10-19426</strain>
    </source>
</reference>
<dbReference type="InterPro" id="IPR011761">
    <property type="entry name" value="ATP-grasp"/>
</dbReference>
<evidence type="ECO:0000256" key="10">
    <source>
        <dbReference type="ARBA" id="ARBA00042242"/>
    </source>
</evidence>
<dbReference type="PROSITE" id="PS00184">
    <property type="entry name" value="GARS"/>
    <property type="match status" value="1"/>
</dbReference>
<dbReference type="InterPro" id="IPR020560">
    <property type="entry name" value="PRibGlycinamide_synth_C-dom"/>
</dbReference>
<comment type="similarity">
    <text evidence="9 12">Belongs to the GARS family.</text>
</comment>
<keyword evidence="8 13" id="KW-0067">ATP-binding</keyword>
<dbReference type="SMART" id="SM01210">
    <property type="entry name" value="GARS_C"/>
    <property type="match status" value="1"/>
</dbReference>
<dbReference type="AlphaFoldDB" id="A0A9D2IKT3"/>
<dbReference type="PANTHER" id="PTHR43472">
    <property type="entry name" value="PHOSPHORIBOSYLAMINE--GLYCINE LIGASE"/>
    <property type="match status" value="1"/>
</dbReference>
<name>A0A9D2IKT3_9BACT</name>
<dbReference type="FunFam" id="3.90.600.10:FF:000001">
    <property type="entry name" value="Trifunctional purine biosynthetic protein adenosine-3"/>
    <property type="match status" value="1"/>
</dbReference>
<dbReference type="HAMAP" id="MF_00138">
    <property type="entry name" value="GARS"/>
    <property type="match status" value="1"/>
</dbReference>
<dbReference type="InterPro" id="IPR013815">
    <property type="entry name" value="ATP_grasp_subdomain_1"/>
</dbReference>
<evidence type="ECO:0000256" key="8">
    <source>
        <dbReference type="ARBA" id="ARBA00022840"/>
    </source>
</evidence>
<evidence type="ECO:0000256" key="9">
    <source>
        <dbReference type="ARBA" id="ARBA00038345"/>
    </source>
</evidence>
<accession>A0A9D2IKT3</accession>
<dbReference type="PROSITE" id="PS50975">
    <property type="entry name" value="ATP_GRASP"/>
    <property type="match status" value="1"/>
</dbReference>
<evidence type="ECO:0000256" key="12">
    <source>
        <dbReference type="HAMAP-Rule" id="MF_00138"/>
    </source>
</evidence>
<dbReference type="InterPro" id="IPR000115">
    <property type="entry name" value="PRibGlycinamide_synth"/>
</dbReference>
<protein>
    <recommendedName>
        <fullName evidence="4 12">Phosphoribosylamine--glycine ligase</fullName>
        <ecNumber evidence="4 12">6.3.4.13</ecNumber>
    </recommendedName>
    <alternativeName>
        <fullName evidence="12">GARS</fullName>
    </alternativeName>
    <alternativeName>
        <fullName evidence="10 12">Glycinamide ribonucleotide synthetase</fullName>
    </alternativeName>
    <alternativeName>
        <fullName evidence="11 12">Phosphoribosylglycinamide synthetase</fullName>
    </alternativeName>
</protein>
<dbReference type="GO" id="GO:0004637">
    <property type="term" value="F:phosphoribosylamine-glycine ligase activity"/>
    <property type="evidence" value="ECO:0007669"/>
    <property type="project" value="UniProtKB-UniRule"/>
</dbReference>
<evidence type="ECO:0000313" key="15">
    <source>
        <dbReference type="EMBL" id="HIZ14521.1"/>
    </source>
</evidence>
<keyword evidence="7 12" id="KW-0658">Purine biosynthesis</keyword>
<evidence type="ECO:0000256" key="11">
    <source>
        <dbReference type="ARBA" id="ARBA00042864"/>
    </source>
</evidence>
<dbReference type="GO" id="GO:0046872">
    <property type="term" value="F:metal ion binding"/>
    <property type="evidence" value="ECO:0007669"/>
    <property type="project" value="InterPro"/>
</dbReference>
<comment type="catalytic activity">
    <reaction evidence="12">
        <text>5-phospho-beta-D-ribosylamine + glycine + ATP = N(1)-(5-phospho-beta-D-ribosyl)glycinamide + ADP + phosphate + H(+)</text>
        <dbReference type="Rhea" id="RHEA:17453"/>
        <dbReference type="ChEBI" id="CHEBI:15378"/>
        <dbReference type="ChEBI" id="CHEBI:30616"/>
        <dbReference type="ChEBI" id="CHEBI:43474"/>
        <dbReference type="ChEBI" id="CHEBI:57305"/>
        <dbReference type="ChEBI" id="CHEBI:58681"/>
        <dbReference type="ChEBI" id="CHEBI:143788"/>
        <dbReference type="ChEBI" id="CHEBI:456216"/>
        <dbReference type="EC" id="6.3.4.13"/>
    </reaction>
</comment>
<evidence type="ECO:0000256" key="6">
    <source>
        <dbReference type="ARBA" id="ARBA00022741"/>
    </source>
</evidence>
<evidence type="ECO:0000259" key="14">
    <source>
        <dbReference type="PROSITE" id="PS50975"/>
    </source>
</evidence>
<comment type="caution">
    <text evidence="15">The sequence shown here is derived from an EMBL/GenBank/DDBJ whole genome shotgun (WGS) entry which is preliminary data.</text>
</comment>
<dbReference type="GO" id="GO:0006189">
    <property type="term" value="P:'de novo' IMP biosynthetic process"/>
    <property type="evidence" value="ECO:0007669"/>
    <property type="project" value="UniProtKB-UniRule"/>
</dbReference>
<dbReference type="Pfam" id="PF02843">
    <property type="entry name" value="GARS_C"/>
    <property type="match status" value="1"/>
</dbReference>
<evidence type="ECO:0000256" key="3">
    <source>
        <dbReference type="ARBA" id="ARBA00005174"/>
    </source>
</evidence>
<dbReference type="Pfam" id="PF01071">
    <property type="entry name" value="GARS_A"/>
    <property type="match status" value="1"/>
</dbReference>
<dbReference type="SMART" id="SM01209">
    <property type="entry name" value="GARS_A"/>
    <property type="match status" value="1"/>
</dbReference>
<evidence type="ECO:0000256" key="1">
    <source>
        <dbReference type="ARBA" id="ARBA00001936"/>
    </source>
</evidence>
<dbReference type="GO" id="GO:0009113">
    <property type="term" value="P:purine nucleobase biosynthetic process"/>
    <property type="evidence" value="ECO:0007669"/>
    <property type="project" value="InterPro"/>
</dbReference>
<dbReference type="EMBL" id="DXCC01000004">
    <property type="protein sequence ID" value="HIZ14521.1"/>
    <property type="molecule type" value="Genomic_DNA"/>
</dbReference>
<dbReference type="PANTHER" id="PTHR43472:SF1">
    <property type="entry name" value="PHOSPHORIBOSYLAMINE--GLYCINE LIGASE, CHLOROPLASTIC"/>
    <property type="match status" value="1"/>
</dbReference>
<dbReference type="Pfam" id="PF02844">
    <property type="entry name" value="GARS_N"/>
    <property type="match status" value="1"/>
</dbReference>
<evidence type="ECO:0000256" key="7">
    <source>
        <dbReference type="ARBA" id="ARBA00022755"/>
    </source>
</evidence>
<keyword evidence="6 13" id="KW-0547">Nucleotide-binding</keyword>
<evidence type="ECO:0000313" key="16">
    <source>
        <dbReference type="Proteomes" id="UP000824014"/>
    </source>
</evidence>
<feature type="domain" description="ATP-grasp" evidence="14">
    <location>
        <begin position="107"/>
        <end position="311"/>
    </location>
</feature>
<dbReference type="Proteomes" id="UP000824014">
    <property type="component" value="Unassembled WGS sequence"/>
</dbReference>
<dbReference type="InterPro" id="IPR020561">
    <property type="entry name" value="PRibGlycinamid_synth_ATP-grasp"/>
</dbReference>
<dbReference type="Gene3D" id="3.90.600.10">
    <property type="entry name" value="Phosphoribosylglycinamide synthetase, C-terminal domain"/>
    <property type="match status" value="1"/>
</dbReference>
<evidence type="ECO:0000256" key="4">
    <source>
        <dbReference type="ARBA" id="ARBA00013255"/>
    </source>
</evidence>
<comment type="cofactor">
    <cofactor evidence="2">
        <name>Mg(2+)</name>
        <dbReference type="ChEBI" id="CHEBI:18420"/>
    </cofactor>
</comment>
<dbReference type="InterPro" id="IPR037123">
    <property type="entry name" value="PRibGlycinamide_synth_C_sf"/>
</dbReference>
<dbReference type="InterPro" id="IPR011054">
    <property type="entry name" value="Rudment_hybrid_motif"/>
</dbReference>
<gene>
    <name evidence="12 15" type="primary">purD</name>
    <name evidence="15" type="ORF">H9816_01200</name>
</gene>
<reference evidence="15" key="1">
    <citation type="journal article" date="2021" name="PeerJ">
        <title>Extensive microbial diversity within the chicken gut microbiome revealed by metagenomics and culture.</title>
        <authorList>
            <person name="Gilroy R."/>
            <person name="Ravi A."/>
            <person name="Getino M."/>
            <person name="Pursley I."/>
            <person name="Horton D.L."/>
            <person name="Alikhan N.F."/>
            <person name="Baker D."/>
            <person name="Gharbi K."/>
            <person name="Hall N."/>
            <person name="Watson M."/>
            <person name="Adriaenssens E.M."/>
            <person name="Foster-Nyarko E."/>
            <person name="Jarju S."/>
            <person name="Secka A."/>
            <person name="Antonio M."/>
            <person name="Oren A."/>
            <person name="Chaudhuri R.R."/>
            <person name="La Ragione R."/>
            <person name="Hildebrand F."/>
            <person name="Pallen M.J."/>
        </authorList>
    </citation>
    <scope>NUCLEOTIDE SEQUENCE</scope>
    <source>
        <strain evidence="15">ChiHjej11B10-19426</strain>
    </source>
</reference>
<sequence>MKVLVVGGGGRCHAIVDALTRSPKVDKIYCAPGNAGIAAQAETVALKDTDVEGLLGFARDHAVDLTVVGPESALAAGIVNRFRAEGLRIFGPTTEAARIETSKEFAKELMMRHGIPTAGYRTFDNYEAARAYVHGRPLPAVLKYDGLAAGKGVVVAMTMEEADAALRDMLLDDKFGHGRVVVEDYLEGPEFSFMCFVSGERVWPMPLAQDHKRAFDGNEGPNTGGMGAYSPVPFISEAERNDALERIMKRTAAAMVAEGVPFTGVLYGGLMKTAEGVKVIEFNARFGDPETEVVLPRLQSDIYDIFSAVADGTGAAELRWDDRAALGVVMASKGYPGSCEKGFPIEGIEAAEADPEVTVYQMGTARRDGRLVTAGGRVLMVVGRGETLEQAHEKAMQGVRTIRCENLFYRHDIGAAALHK</sequence>
<comment type="pathway">
    <text evidence="3 12">Purine metabolism; IMP biosynthesis via de novo pathway; N(1)-(5-phospho-D-ribosyl)glycinamide from 5-phospho-alpha-D-ribose 1-diphosphate: step 2/2.</text>
</comment>
<keyword evidence="5 12" id="KW-0436">Ligase</keyword>
<evidence type="ECO:0000256" key="5">
    <source>
        <dbReference type="ARBA" id="ARBA00022598"/>
    </source>
</evidence>
<dbReference type="GO" id="GO:0005524">
    <property type="term" value="F:ATP binding"/>
    <property type="evidence" value="ECO:0007669"/>
    <property type="project" value="UniProtKB-UniRule"/>
</dbReference>
<evidence type="ECO:0000256" key="13">
    <source>
        <dbReference type="PROSITE-ProRule" id="PRU00409"/>
    </source>
</evidence>
<dbReference type="InterPro" id="IPR020559">
    <property type="entry name" value="PRibGlycinamide_synth_CS"/>
</dbReference>
<dbReference type="SUPFAM" id="SSF56059">
    <property type="entry name" value="Glutathione synthetase ATP-binding domain-like"/>
    <property type="match status" value="1"/>
</dbReference>
<dbReference type="InterPro" id="IPR016185">
    <property type="entry name" value="PreATP-grasp_dom_sf"/>
</dbReference>
<dbReference type="SUPFAM" id="SSF52440">
    <property type="entry name" value="PreATP-grasp domain"/>
    <property type="match status" value="1"/>
</dbReference>
<dbReference type="SUPFAM" id="SSF51246">
    <property type="entry name" value="Rudiment single hybrid motif"/>
    <property type="match status" value="1"/>
</dbReference>